<dbReference type="InterPro" id="IPR015330">
    <property type="entry name" value="DNA_primase/pol_bifunc_N"/>
</dbReference>
<evidence type="ECO:0000313" key="2">
    <source>
        <dbReference type="EMBL" id="TFV71691.1"/>
    </source>
</evidence>
<accession>A0A4Y9NUR6</accession>
<dbReference type="InterPro" id="IPR027417">
    <property type="entry name" value="P-loop_NTPase"/>
</dbReference>
<dbReference type="Gene3D" id="3.40.50.300">
    <property type="entry name" value="P-loop containing nucleotide triphosphate hydrolases"/>
    <property type="match status" value="1"/>
</dbReference>
<organism evidence="2 3">
    <name type="scientific">Bradyrhizobium frederickii</name>
    <dbReference type="NCBI Taxonomy" id="2560054"/>
    <lineage>
        <taxon>Bacteria</taxon>
        <taxon>Pseudomonadati</taxon>
        <taxon>Pseudomonadota</taxon>
        <taxon>Alphaproteobacteria</taxon>
        <taxon>Hyphomicrobiales</taxon>
        <taxon>Nitrobacteraceae</taxon>
        <taxon>Bradyrhizobium</taxon>
    </lineage>
</organism>
<comment type="caution">
    <text evidence="2">The sequence shown here is derived from an EMBL/GenBank/DDBJ whole genome shotgun (WGS) entry which is preliminary data.</text>
</comment>
<evidence type="ECO:0000313" key="3">
    <source>
        <dbReference type="Proteomes" id="UP000297700"/>
    </source>
</evidence>
<dbReference type="SUPFAM" id="SSF56747">
    <property type="entry name" value="Prim-pol domain"/>
    <property type="match status" value="1"/>
</dbReference>
<dbReference type="AlphaFoldDB" id="A0A4Y9NUR6"/>
<dbReference type="Proteomes" id="UP000297700">
    <property type="component" value="Unassembled WGS sequence"/>
</dbReference>
<name>A0A4Y9NUR6_9BRAD</name>
<proteinExistence type="predicted"/>
<reference evidence="2 3" key="1">
    <citation type="submission" date="2019-03" db="EMBL/GenBank/DDBJ databases">
        <title>Bradyrhizobium strains diversity.</title>
        <authorList>
            <person name="Urquiaga M.C.O."/>
            <person name="Hungria M."/>
            <person name="Delamuta J.R.M."/>
            <person name="Klepa M.S."/>
        </authorList>
    </citation>
    <scope>NUCLEOTIDE SEQUENCE [LARGE SCALE GENOMIC DNA]</scope>
    <source>
        <strain evidence="2 3">CNPSo 3426</strain>
    </source>
</reference>
<dbReference type="Pfam" id="PF09250">
    <property type="entry name" value="Prim-Pol"/>
    <property type="match status" value="1"/>
</dbReference>
<dbReference type="SMART" id="SM00943">
    <property type="entry name" value="Prim-Pol"/>
    <property type="match status" value="1"/>
</dbReference>
<dbReference type="Pfam" id="PF13481">
    <property type="entry name" value="AAA_25"/>
    <property type="match status" value="1"/>
</dbReference>
<evidence type="ECO:0000259" key="1">
    <source>
        <dbReference type="SMART" id="SM00943"/>
    </source>
</evidence>
<dbReference type="CDD" id="cd04859">
    <property type="entry name" value="Prim_Pol"/>
    <property type="match status" value="1"/>
</dbReference>
<dbReference type="EMBL" id="SPQS01000016">
    <property type="protein sequence ID" value="TFV71691.1"/>
    <property type="molecule type" value="Genomic_DNA"/>
</dbReference>
<protein>
    <recommendedName>
        <fullName evidence="1">DNA primase/polymerase bifunctional N-terminal domain-containing protein</fullName>
    </recommendedName>
</protein>
<feature type="domain" description="DNA primase/polymerase bifunctional N-terminal" evidence="1">
    <location>
        <begin position="16"/>
        <end position="195"/>
    </location>
</feature>
<sequence length="731" mass="79884">MNAPLTIQGNMLLRAALDYAERGFPVFPCSPKDKRPLVPREIDPHTGSPIEKSGGLYKATTDAQQITTWWTKWPNAMIGVPMGPKAGIWAIDPDAPKEVGAADGREYLAKLQIQHGDLPTTHTHLTPGGGKHMLFRWRDDKPITNREGALSKKGINVRGDGGYLIFPPSQFFDGKHYEVEEEFYSFHFADAPDWLYNLILAQPEPKISDRALATVRRPERSDGADRSAYAEAALDGEIGELSSTFKGDRNNRLNVSAVSLGTLVATGLLDEGRVIDGLISACAANGLLQEDGRSRCMATIKSGLSYGLQHPRSIQEREYRSVLSGGPIADYSKALRAPSETGNDDAAEAHKPPAIVATPYKRVDPKTIPLRDWIYGSLLIRKFVTATVSPGGIGKSSLVTVEALAMASGRGLLGVSPKRRMKVWLWNLEDPQEETARKIEAAALHYGLSEDETDGYLFVNSGRDTPLVMAKELKGGAFILAPVVDALVEQCRANAIDVLVIDPFVSSHEVGENNNTFQDMIIKEWGRVAERANVAVHLVDHTRKMSGGETEITTESSRGAKAKTDGCRVVRVVNRMTDAQAVNAGIENPRIYFRTFNDKANLAPPADKSDWFKLESVDLGNAPSHLQFGDSVGVVTTWEWPDALEGVNGPIVDRVFEEIKGGTWRESSQSPEWVGIAVARVLGLDVNKKTDKARIAGMVRTWRAAGSLVVVEGKDAKGKPRPFIEVAEHDE</sequence>
<gene>
    <name evidence="2" type="ORF">E4K64_25525</name>
</gene>
<dbReference type="SUPFAM" id="SSF52540">
    <property type="entry name" value="P-loop containing nucleoside triphosphate hydrolases"/>
    <property type="match status" value="1"/>
</dbReference>